<feature type="binding site" evidence="14">
    <location>
        <position position="703"/>
    </location>
    <ligand>
        <name>ATP</name>
        <dbReference type="ChEBI" id="CHEBI:30616"/>
    </ligand>
</feature>
<dbReference type="InterPro" id="IPR023299">
    <property type="entry name" value="ATPase_P-typ_cyto_dom_N"/>
</dbReference>
<dbReference type="SUPFAM" id="SSF81665">
    <property type="entry name" value="Calcium ATPase, transmembrane domain M"/>
    <property type="match status" value="1"/>
</dbReference>
<evidence type="ECO:0000256" key="13">
    <source>
        <dbReference type="PIRSR" id="PIRSR606539-1"/>
    </source>
</evidence>
<keyword evidence="5 15" id="KW-0479">Metal-binding</keyword>
<feature type="binding site" evidence="14">
    <location>
        <position position="414"/>
    </location>
    <ligand>
        <name>ATP</name>
        <dbReference type="ChEBI" id="CHEBI:30616"/>
    </ligand>
</feature>
<reference evidence="22" key="2">
    <citation type="submission" date="2025-04" db="UniProtKB">
        <authorList>
            <consortium name="RefSeq"/>
        </authorList>
    </citation>
    <scope>IDENTIFICATION</scope>
    <source>
        <strain evidence="22">DH4</strain>
        <tissue evidence="22">Whole body</tissue>
    </source>
</reference>
<dbReference type="GO" id="GO:0005783">
    <property type="term" value="C:endoplasmic reticulum"/>
    <property type="evidence" value="ECO:0007669"/>
    <property type="project" value="TreeGrafter"/>
</dbReference>
<keyword evidence="4 16" id="KW-0812">Transmembrane</keyword>
<feature type="binding site" evidence="14">
    <location>
        <position position="704"/>
    </location>
    <ligand>
        <name>ATP</name>
        <dbReference type="ChEBI" id="CHEBI:30616"/>
    </ligand>
</feature>
<dbReference type="GO" id="GO:0140326">
    <property type="term" value="F:ATPase-coupled intramembrane lipid transporter activity"/>
    <property type="evidence" value="ECO:0007669"/>
    <property type="project" value="UniProtKB-EC"/>
</dbReference>
<feature type="binding site" evidence="14">
    <location>
        <position position="568"/>
    </location>
    <ligand>
        <name>ATP</name>
        <dbReference type="ChEBI" id="CHEBI:30616"/>
    </ligand>
</feature>
<name>A0A7M7MN77_APIME</name>
<feature type="transmembrane region" description="Helical" evidence="16">
    <location>
        <begin position="1030"/>
        <end position="1058"/>
    </location>
</feature>
<evidence type="ECO:0000256" key="1">
    <source>
        <dbReference type="ARBA" id="ARBA00004141"/>
    </source>
</evidence>
<keyword evidence="9 16" id="KW-1278">Translocase</keyword>
<feature type="binding site" evidence="14">
    <location>
        <position position="797"/>
    </location>
    <ligand>
        <name>ATP</name>
        <dbReference type="ChEBI" id="CHEBI:30616"/>
    </ligand>
</feature>
<evidence type="ECO:0000256" key="12">
    <source>
        <dbReference type="ARBA" id="ARBA00034036"/>
    </source>
</evidence>
<dbReference type="InterPro" id="IPR032630">
    <property type="entry name" value="P_typ_ATPase_c"/>
</dbReference>
<feature type="binding site" evidence="15">
    <location>
        <position position="414"/>
    </location>
    <ligand>
        <name>Mg(2+)</name>
        <dbReference type="ChEBI" id="CHEBI:18420"/>
    </ligand>
</feature>
<accession>A0A8B8H3E2</accession>
<dbReference type="SUPFAM" id="SSF81653">
    <property type="entry name" value="Calcium ATPase, transduction domain A"/>
    <property type="match status" value="1"/>
</dbReference>
<dbReference type="NCBIfam" id="TIGR01494">
    <property type="entry name" value="ATPase_P-type"/>
    <property type="match status" value="1"/>
</dbReference>
<dbReference type="InterPro" id="IPR023298">
    <property type="entry name" value="ATPase_P-typ_TM_dom_sf"/>
</dbReference>
<dbReference type="GO" id="GO:0005886">
    <property type="term" value="C:plasma membrane"/>
    <property type="evidence" value="ECO:0007669"/>
    <property type="project" value="TreeGrafter"/>
</dbReference>
<dbReference type="InterPro" id="IPR008250">
    <property type="entry name" value="ATPase_P-typ_transduc_dom_A_sf"/>
</dbReference>
<feature type="transmembrane region" description="Helical" evidence="16">
    <location>
        <begin position="995"/>
        <end position="1018"/>
    </location>
</feature>
<feature type="binding site" evidence="15">
    <location>
        <position position="818"/>
    </location>
    <ligand>
        <name>Mg(2+)</name>
        <dbReference type="ChEBI" id="CHEBI:18420"/>
    </ligand>
</feature>
<feature type="binding site" evidence="14">
    <location>
        <position position="822"/>
    </location>
    <ligand>
        <name>ATP</name>
        <dbReference type="ChEBI" id="CHEBI:30616"/>
    </ligand>
</feature>
<evidence type="ECO:0000256" key="2">
    <source>
        <dbReference type="ARBA" id="ARBA00004308"/>
    </source>
</evidence>
<keyword evidence="6 14" id="KW-0547">Nucleotide-binding</keyword>
<dbReference type="NCBIfam" id="TIGR01652">
    <property type="entry name" value="ATPase-Plipid"/>
    <property type="match status" value="1"/>
</dbReference>
<dbReference type="InterPro" id="IPR059000">
    <property type="entry name" value="ATPase_P-type_domA"/>
</dbReference>
<dbReference type="EC" id="7.6.2.1" evidence="16"/>
<feature type="binding site" evidence="15">
    <location>
        <position position="822"/>
    </location>
    <ligand>
        <name>Mg(2+)</name>
        <dbReference type="ChEBI" id="CHEBI:18420"/>
    </ligand>
</feature>
<dbReference type="FunFam" id="3.40.50.1000:FF:000014">
    <property type="entry name" value="Phospholipid-transporting ATPase"/>
    <property type="match status" value="1"/>
</dbReference>
<feature type="domain" description="P-type ATPase C-terminal" evidence="19">
    <location>
        <begin position="902"/>
        <end position="1062"/>
    </location>
</feature>
<comment type="catalytic activity">
    <reaction evidence="12 16">
        <text>ATP + H2O + phospholipidSide 1 = ADP + phosphate + phospholipidSide 2.</text>
        <dbReference type="EC" id="7.6.2.1"/>
    </reaction>
</comment>
<accession>A0A7M7MN77</accession>
<feature type="domain" description="P-type ATPase A" evidence="17">
    <location>
        <begin position="132"/>
        <end position="200"/>
    </location>
</feature>
<gene>
    <name evidence="22" type="primary">LOC100578323</name>
</gene>
<evidence type="ECO:0000313" key="20">
    <source>
        <dbReference type="EnsemblMetazoa" id="XP_026298502"/>
    </source>
</evidence>
<comment type="cofactor">
    <cofactor evidence="15">
        <name>Mg(2+)</name>
        <dbReference type="ChEBI" id="CHEBI:18420"/>
    </cofactor>
</comment>
<dbReference type="PANTHER" id="PTHR24092">
    <property type="entry name" value="PROBABLE PHOSPHOLIPID-TRANSPORTING ATPASE"/>
    <property type="match status" value="1"/>
</dbReference>
<dbReference type="GeneID" id="100578323"/>
<evidence type="ECO:0000256" key="4">
    <source>
        <dbReference type="ARBA" id="ARBA00022692"/>
    </source>
</evidence>
<dbReference type="OrthoDB" id="377733at2759"/>
<feature type="active site" description="4-aspartylphosphate intermediate" evidence="13">
    <location>
        <position position="412"/>
    </location>
</feature>
<dbReference type="Gene3D" id="3.40.1110.10">
    <property type="entry name" value="Calcium-transporting ATPase, cytoplasmic domain N"/>
    <property type="match status" value="1"/>
</dbReference>
<dbReference type="InterPro" id="IPR044492">
    <property type="entry name" value="P_typ_ATPase_HD_dom"/>
</dbReference>
<dbReference type="SUPFAM" id="SSF56784">
    <property type="entry name" value="HAD-like"/>
    <property type="match status" value="1"/>
</dbReference>
<keyword evidence="7 14" id="KW-0067">ATP-binding</keyword>
<feature type="binding site" evidence="14">
    <location>
        <position position="527"/>
    </location>
    <ligand>
        <name>ATP</name>
        <dbReference type="ChEBI" id="CHEBI:30616"/>
    </ligand>
</feature>
<dbReference type="Gene3D" id="2.70.150.10">
    <property type="entry name" value="Calcium-transporting ATPase, cytoplasmic transduction domain A"/>
    <property type="match status" value="1"/>
</dbReference>
<sequence length="1071" mass="123882">MWNYFDERISSYYKKKSYRYLYFLDTPPLIVDHRVIHISPDIKPEQTIFPDNHIVSKKYTLWNFIPKNLFEQFRQLANFYFLIMAITSVSIKSPISPVTSILPLSIVILVTACKQGFEDYNRYLNDKRENRTFVTVIRNKCIQNIYRENIVVGDLVKINREEDIPCDLLLLYSTEETECCYITTSNLDGETNLKTITIPKVISNMSMQEIISLNAIVTCQHPSSNLYSFHGKMEIKDENNETIRSGYLAINNLLLRGSRLKDTDYIIGCAIYTGHDTKLSLNSKITSKKMSTTEKSNNKYIVCFLIILLFEVIESCTMKVVLEESWAESWYLNSIQPLTFSSLVTDFLSFLILYNYIVPISLYVSIELQKFFGSFFFSWDIDMYDEDTDQPALIHTLNLNEELGQIEYLFADKTGTLTENMMVFRRCSINGKIYMEKDCDGKLYLLPPNGDESKAVELKTWEPEHWHFMISIALCHTVQISPLSQKPSIVMKRKEFRKSFRQKKIHVDSSLLMHPDLPEYQGTSADEKALVEACARCGVIFESRKNDKITLKIQNKILTYRVLEILEFTSERKRMSVLVKDSAGDYWLYSKGADSTMLPIIIEGNINEIISHVTDFSMRGFRILVIGYKKINETKYNKFSNELEKARQIIGLERSKYVERIYNTIERDLILLGATAIEDRLQEGVSETLESLQIAGIKIWILTGDKAETAENIAYLCGLFKNGTEVLKLLEITEKEICLYKLTDYERRLKLEPSKQFGLLIDGQSIAIAIKNYADEFRSIAMVCDAVVCCRLSPLQKSEIVKLIKKAKTRPHTAAIGDGGNDVSMIQEAHAGIGIIGKEGRQAAINSDFAIAKFKFLKKALFVHGHWYYIRTANLTQYFFYKNFILMMPQFIFSIFCGFSTQNYSADTLLRKPYLYRLNQGNYLLSMKQLFLWIFLGSWHAIVIFFMPYTYILINPVSLYNNTPIEQWTFSILVFHLVTLIANLQILLRSSYWTIPLILVVLFSQLIFVVFAVTHSFIPIRYDGDMLRVFIILVSSITFWLLTIVVVVACLIPDYLLLTYNNYRSTFKLKN</sequence>
<dbReference type="SFLD" id="SFLDF00027">
    <property type="entry name" value="p-type_atpase"/>
    <property type="match status" value="1"/>
</dbReference>
<evidence type="ECO:0000256" key="5">
    <source>
        <dbReference type="ARBA" id="ARBA00022723"/>
    </source>
</evidence>
<evidence type="ECO:0000256" key="9">
    <source>
        <dbReference type="ARBA" id="ARBA00022967"/>
    </source>
</evidence>
<dbReference type="InterPro" id="IPR018303">
    <property type="entry name" value="ATPase_P-typ_P_site"/>
</dbReference>
<reference evidence="20" key="1">
    <citation type="submission" date="2021-01" db="UniProtKB">
        <authorList>
            <consortium name="EnsemblMetazoa"/>
        </authorList>
    </citation>
    <scope>IDENTIFICATION</scope>
    <source>
        <strain evidence="20">DH4</strain>
    </source>
</reference>
<keyword evidence="21" id="KW-1185">Reference proteome</keyword>
<dbReference type="Pfam" id="PF16212">
    <property type="entry name" value="PhoLip_ATPase_C"/>
    <property type="match status" value="1"/>
</dbReference>
<feature type="binding site" evidence="14">
    <location>
        <position position="591"/>
    </location>
    <ligand>
        <name>ATP</name>
        <dbReference type="ChEBI" id="CHEBI:30616"/>
    </ligand>
</feature>
<keyword evidence="10 16" id="KW-1133">Transmembrane helix</keyword>
<evidence type="ECO:0000256" key="8">
    <source>
        <dbReference type="ARBA" id="ARBA00022842"/>
    </source>
</evidence>
<dbReference type="EnsemblMetazoa" id="XM_026442717">
    <property type="protein sequence ID" value="XP_026298502"/>
    <property type="gene ID" value="LOC100578323"/>
</dbReference>
<dbReference type="InterPro" id="IPR032631">
    <property type="entry name" value="P-type_ATPase_N"/>
</dbReference>
<proteinExistence type="inferred from homology"/>
<organism evidence="20">
    <name type="scientific">Apis mellifera</name>
    <name type="common">Honeybee</name>
    <dbReference type="NCBI Taxonomy" id="7460"/>
    <lineage>
        <taxon>Eukaryota</taxon>
        <taxon>Metazoa</taxon>
        <taxon>Ecdysozoa</taxon>
        <taxon>Arthropoda</taxon>
        <taxon>Hexapoda</taxon>
        <taxon>Insecta</taxon>
        <taxon>Pterygota</taxon>
        <taxon>Neoptera</taxon>
        <taxon>Endopterygota</taxon>
        <taxon>Hymenoptera</taxon>
        <taxon>Apocrita</taxon>
        <taxon>Aculeata</taxon>
        <taxon>Apoidea</taxon>
        <taxon>Anthophila</taxon>
        <taxon>Apidae</taxon>
        <taxon>Apis</taxon>
    </lineage>
</organism>
<evidence type="ECO:0000259" key="19">
    <source>
        <dbReference type="Pfam" id="PF16212"/>
    </source>
</evidence>
<dbReference type="PRINTS" id="PR00119">
    <property type="entry name" value="CATATPASE"/>
</dbReference>
<dbReference type="Gene3D" id="3.40.50.1000">
    <property type="entry name" value="HAD superfamily/HAD-like"/>
    <property type="match status" value="1"/>
</dbReference>
<dbReference type="AlphaFoldDB" id="A0A7M7MN77"/>
<dbReference type="Pfam" id="PF00122">
    <property type="entry name" value="E1-E2_ATPase"/>
    <property type="match status" value="1"/>
</dbReference>
<dbReference type="SUPFAM" id="SSF81660">
    <property type="entry name" value="Metal cation-transporting ATPase, ATP-binding domain N"/>
    <property type="match status" value="1"/>
</dbReference>
<feature type="transmembrane region" description="Helical" evidence="16">
    <location>
        <begin position="930"/>
        <end position="948"/>
    </location>
</feature>
<dbReference type="SFLD" id="SFLDS00003">
    <property type="entry name" value="Haloacid_Dehalogenase"/>
    <property type="match status" value="1"/>
</dbReference>
<evidence type="ECO:0000256" key="11">
    <source>
        <dbReference type="ARBA" id="ARBA00023136"/>
    </source>
</evidence>
<evidence type="ECO:0000256" key="3">
    <source>
        <dbReference type="ARBA" id="ARBA00008109"/>
    </source>
</evidence>
<feature type="binding site" evidence="14">
    <location>
        <position position="622"/>
    </location>
    <ligand>
        <name>ATP</name>
        <dbReference type="ChEBI" id="CHEBI:30616"/>
    </ligand>
</feature>
<dbReference type="GO" id="GO:0000287">
    <property type="term" value="F:magnesium ion binding"/>
    <property type="evidence" value="ECO:0007669"/>
    <property type="project" value="UniProtKB-UniRule"/>
</dbReference>
<dbReference type="InterPro" id="IPR023214">
    <property type="entry name" value="HAD_sf"/>
</dbReference>
<evidence type="ECO:0000259" key="17">
    <source>
        <dbReference type="Pfam" id="PF00122"/>
    </source>
</evidence>
<feature type="binding site" evidence="14">
    <location>
        <position position="791"/>
    </location>
    <ligand>
        <name>ATP</name>
        <dbReference type="ChEBI" id="CHEBI:30616"/>
    </ligand>
</feature>
<feature type="binding site" evidence="14">
    <location>
        <position position="412"/>
    </location>
    <ligand>
        <name>ATP</name>
        <dbReference type="ChEBI" id="CHEBI:30616"/>
    </ligand>
</feature>
<dbReference type="InterPro" id="IPR001757">
    <property type="entry name" value="P_typ_ATPase"/>
</dbReference>
<dbReference type="GO" id="GO:0045332">
    <property type="term" value="P:phospholipid translocation"/>
    <property type="evidence" value="ECO:0007669"/>
    <property type="project" value="TreeGrafter"/>
</dbReference>
<evidence type="ECO:0000256" key="15">
    <source>
        <dbReference type="PIRSR" id="PIRSR606539-3"/>
    </source>
</evidence>
<comment type="caution">
    <text evidence="16">Lacks conserved residue(s) required for the propagation of feature annotation.</text>
</comment>
<protein>
    <recommendedName>
        <fullName evidence="16">Phospholipid-transporting ATPase</fullName>
        <ecNumber evidence="16">7.6.2.1</ecNumber>
    </recommendedName>
</protein>
<dbReference type="RefSeq" id="XP_026298502.1">
    <property type="nucleotide sequence ID" value="XM_026442717.1"/>
</dbReference>
<feature type="transmembrane region" description="Helical" evidence="16">
    <location>
        <begin position="968"/>
        <end position="988"/>
    </location>
</feature>
<dbReference type="GO" id="GO:0005524">
    <property type="term" value="F:ATP binding"/>
    <property type="evidence" value="ECO:0007669"/>
    <property type="project" value="UniProtKB-UniRule"/>
</dbReference>
<evidence type="ECO:0000259" key="18">
    <source>
        <dbReference type="Pfam" id="PF16209"/>
    </source>
</evidence>
<evidence type="ECO:0000313" key="22">
    <source>
        <dbReference type="RefSeq" id="XP_026298502.1"/>
    </source>
</evidence>
<feature type="binding site" evidence="14">
    <location>
        <position position="413"/>
    </location>
    <ligand>
        <name>ATP</name>
        <dbReference type="ChEBI" id="CHEBI:30616"/>
    </ligand>
</feature>
<comment type="subcellular location">
    <subcellularLocation>
        <location evidence="2">Endomembrane system</location>
    </subcellularLocation>
    <subcellularLocation>
        <location evidence="1 16">Membrane</location>
        <topology evidence="1 16">Multi-pass membrane protein</topology>
    </subcellularLocation>
</comment>
<dbReference type="PROSITE" id="PS00154">
    <property type="entry name" value="ATPASE_E1_E2"/>
    <property type="match status" value="1"/>
</dbReference>
<feature type="domain" description="P-type ATPase N-terminal" evidence="18">
    <location>
        <begin position="42"/>
        <end position="101"/>
    </location>
</feature>
<dbReference type="PANTHER" id="PTHR24092:SF175">
    <property type="entry name" value="PHOSPHOLIPID-TRANSPORTING ATPASE"/>
    <property type="match status" value="1"/>
</dbReference>
<feature type="binding site" evidence="14">
    <location>
        <position position="705"/>
    </location>
    <ligand>
        <name>ATP</name>
        <dbReference type="ChEBI" id="CHEBI:30616"/>
    </ligand>
</feature>
<keyword evidence="8 15" id="KW-0460">Magnesium</keyword>
<evidence type="ECO:0000313" key="21">
    <source>
        <dbReference type="Proteomes" id="UP000005203"/>
    </source>
</evidence>
<dbReference type="InterPro" id="IPR036412">
    <property type="entry name" value="HAD-like_sf"/>
</dbReference>
<evidence type="ECO:0000256" key="6">
    <source>
        <dbReference type="ARBA" id="ARBA00022741"/>
    </source>
</evidence>
<comment type="similarity">
    <text evidence="3 16">Belongs to the cation transport ATPase (P-type) (TC 3.A.3) family. Type IV subfamily.</text>
</comment>
<evidence type="ECO:0000256" key="14">
    <source>
        <dbReference type="PIRSR" id="PIRSR606539-2"/>
    </source>
</evidence>
<feature type="binding site" evidence="15">
    <location>
        <position position="412"/>
    </location>
    <ligand>
        <name>Mg(2+)</name>
        <dbReference type="ChEBI" id="CHEBI:18420"/>
    </ligand>
</feature>
<dbReference type="Pfam" id="PF16209">
    <property type="entry name" value="PhoLip_ATPase_N"/>
    <property type="match status" value="1"/>
</dbReference>
<dbReference type="Proteomes" id="UP000005203">
    <property type="component" value="Linkage group LG9"/>
</dbReference>
<dbReference type="SFLD" id="SFLDG00002">
    <property type="entry name" value="C1.7:_P-type_atpase_like"/>
    <property type="match status" value="1"/>
</dbReference>
<evidence type="ECO:0000256" key="7">
    <source>
        <dbReference type="ARBA" id="ARBA00022840"/>
    </source>
</evidence>
<keyword evidence="11 16" id="KW-0472">Membrane</keyword>
<dbReference type="Pfam" id="PF13246">
    <property type="entry name" value="Cation_ATPase"/>
    <property type="match status" value="1"/>
</dbReference>
<evidence type="ECO:0000256" key="10">
    <source>
        <dbReference type="ARBA" id="ARBA00022989"/>
    </source>
</evidence>
<feature type="binding site" evidence="14">
    <location>
        <position position="821"/>
    </location>
    <ligand>
        <name>ATP</name>
        <dbReference type="ChEBI" id="CHEBI:30616"/>
    </ligand>
</feature>
<dbReference type="InterPro" id="IPR006539">
    <property type="entry name" value="P-type_ATPase_IV"/>
</dbReference>
<evidence type="ECO:0000256" key="16">
    <source>
        <dbReference type="RuleBase" id="RU362033"/>
    </source>
</evidence>
<dbReference type="GO" id="GO:0016887">
    <property type="term" value="F:ATP hydrolysis activity"/>
    <property type="evidence" value="ECO:0007669"/>
    <property type="project" value="InterPro"/>
</dbReference>